<evidence type="ECO:0000313" key="3">
    <source>
        <dbReference type="Proteomes" id="UP001206925"/>
    </source>
</evidence>
<sequence>MGVESWGHDEEEGVGRNVDVIDERTVEVEMGEIRDNQVLEEKDQTSNVLEDVAMTSSFDKSIDLNSPVTFNCPNSPGLDMQNPMDLERSPVDYPNPCEPPEITGQSRPNQQVDPSSGHCDPLENIVAPGQSEVEAEVAATSEFGSSVGINLDAFKKDVTNLILEEGERNGLQ</sequence>
<protein>
    <submittedName>
        <fullName evidence="2">Uncharacterized protein</fullName>
    </submittedName>
</protein>
<reference evidence="2" key="1">
    <citation type="submission" date="2022-06" db="EMBL/GenBank/DDBJ databases">
        <title>Uncovering the hologenomic basis of an extraordinary plant invasion.</title>
        <authorList>
            <person name="Bieker V.C."/>
            <person name="Martin M.D."/>
            <person name="Gilbert T."/>
            <person name="Hodgins K."/>
            <person name="Battlay P."/>
            <person name="Petersen B."/>
            <person name="Wilson J."/>
        </authorList>
    </citation>
    <scope>NUCLEOTIDE SEQUENCE</scope>
    <source>
        <strain evidence="2">AA19_3_7</strain>
        <tissue evidence="2">Leaf</tissue>
    </source>
</reference>
<feature type="region of interest" description="Disordered" evidence="1">
    <location>
        <begin position="74"/>
        <end position="124"/>
    </location>
</feature>
<organism evidence="2 3">
    <name type="scientific">Ambrosia artemisiifolia</name>
    <name type="common">Common ragweed</name>
    <dbReference type="NCBI Taxonomy" id="4212"/>
    <lineage>
        <taxon>Eukaryota</taxon>
        <taxon>Viridiplantae</taxon>
        <taxon>Streptophyta</taxon>
        <taxon>Embryophyta</taxon>
        <taxon>Tracheophyta</taxon>
        <taxon>Spermatophyta</taxon>
        <taxon>Magnoliopsida</taxon>
        <taxon>eudicotyledons</taxon>
        <taxon>Gunneridae</taxon>
        <taxon>Pentapetalae</taxon>
        <taxon>asterids</taxon>
        <taxon>campanulids</taxon>
        <taxon>Asterales</taxon>
        <taxon>Asteraceae</taxon>
        <taxon>Asteroideae</taxon>
        <taxon>Heliantheae alliance</taxon>
        <taxon>Heliantheae</taxon>
        <taxon>Ambrosia</taxon>
    </lineage>
</organism>
<dbReference type="Proteomes" id="UP001206925">
    <property type="component" value="Unassembled WGS sequence"/>
</dbReference>
<feature type="compositionally biased region" description="Polar residues" evidence="1">
    <location>
        <begin position="103"/>
        <end position="114"/>
    </location>
</feature>
<dbReference type="EMBL" id="JAMZMK010011975">
    <property type="protein sequence ID" value="KAI7725360.1"/>
    <property type="molecule type" value="Genomic_DNA"/>
</dbReference>
<gene>
    <name evidence="2" type="ORF">M8C21_029708</name>
</gene>
<keyword evidence="3" id="KW-1185">Reference proteome</keyword>
<feature type="region of interest" description="Disordered" evidence="1">
    <location>
        <begin position="1"/>
        <end position="20"/>
    </location>
</feature>
<comment type="caution">
    <text evidence="2">The sequence shown here is derived from an EMBL/GenBank/DDBJ whole genome shotgun (WGS) entry which is preliminary data.</text>
</comment>
<evidence type="ECO:0000256" key="1">
    <source>
        <dbReference type="SAM" id="MobiDB-lite"/>
    </source>
</evidence>
<dbReference type="AlphaFoldDB" id="A0AAD5BL74"/>
<accession>A0AAD5BL74</accession>
<evidence type="ECO:0000313" key="2">
    <source>
        <dbReference type="EMBL" id="KAI7725360.1"/>
    </source>
</evidence>
<proteinExistence type="predicted"/>
<name>A0AAD5BL74_AMBAR</name>